<dbReference type="InterPro" id="IPR058625">
    <property type="entry name" value="MdtA-like_BSH"/>
</dbReference>
<dbReference type="Proteomes" id="UP000235828">
    <property type="component" value="Chromosome A"/>
</dbReference>
<evidence type="ECO:0000256" key="1">
    <source>
        <dbReference type="ARBA" id="ARBA00004196"/>
    </source>
</evidence>
<dbReference type="AlphaFoldDB" id="A0A2N8Z8Q8"/>
<evidence type="ECO:0000256" key="2">
    <source>
        <dbReference type="ARBA" id="ARBA00009477"/>
    </source>
</evidence>
<dbReference type="GO" id="GO:0016020">
    <property type="term" value="C:membrane"/>
    <property type="evidence" value="ECO:0007669"/>
    <property type="project" value="InterPro"/>
</dbReference>
<dbReference type="PANTHER" id="PTHR32347:SF14">
    <property type="entry name" value="EFFLUX SYSTEM COMPONENT YKNX-RELATED"/>
    <property type="match status" value="1"/>
</dbReference>
<keyword evidence="3" id="KW-0175">Coiled coil</keyword>
<name>A0A2N8Z8Q8_9VIBR</name>
<reference evidence="6 7" key="1">
    <citation type="submission" date="2017-10" db="EMBL/GenBank/DDBJ databases">
        <authorList>
            <person name="Banno H."/>
            <person name="Chua N.-H."/>
        </authorList>
    </citation>
    <scope>NUCLEOTIDE SEQUENCE [LARGE SCALE GENOMIC DNA]</scope>
    <source>
        <strain evidence="6">Vibrio tapetis CECT4600</strain>
    </source>
</reference>
<dbReference type="EMBL" id="LT960611">
    <property type="protein sequence ID" value="SON48294.1"/>
    <property type="molecule type" value="Genomic_DNA"/>
</dbReference>
<dbReference type="Gene3D" id="2.40.50.100">
    <property type="match status" value="1"/>
</dbReference>
<dbReference type="InterPro" id="IPR050465">
    <property type="entry name" value="UPF0194_transport"/>
</dbReference>
<dbReference type="RefSeq" id="WP_102521193.1">
    <property type="nucleotide sequence ID" value="NZ_LT960611.1"/>
</dbReference>
<organism evidence="6 7">
    <name type="scientific">Vibrio tapetis subsp. tapetis</name>
    <dbReference type="NCBI Taxonomy" id="1671868"/>
    <lineage>
        <taxon>Bacteria</taxon>
        <taxon>Pseudomonadati</taxon>
        <taxon>Pseudomonadota</taxon>
        <taxon>Gammaproteobacteria</taxon>
        <taxon>Vibrionales</taxon>
        <taxon>Vibrionaceae</taxon>
        <taxon>Vibrio</taxon>
    </lineage>
</organism>
<dbReference type="GO" id="GO:0022857">
    <property type="term" value="F:transmembrane transporter activity"/>
    <property type="evidence" value="ECO:0007669"/>
    <property type="project" value="InterPro"/>
</dbReference>
<dbReference type="GO" id="GO:0030313">
    <property type="term" value="C:cell envelope"/>
    <property type="evidence" value="ECO:0007669"/>
    <property type="project" value="UniProtKB-SubCell"/>
</dbReference>
<dbReference type="NCBIfam" id="TIGR01730">
    <property type="entry name" value="RND_mfp"/>
    <property type="match status" value="1"/>
</dbReference>
<evidence type="ECO:0000259" key="5">
    <source>
        <dbReference type="Pfam" id="PF25975"/>
    </source>
</evidence>
<dbReference type="KEGG" id="vta:A0315"/>
<gene>
    <name evidence="6" type="ORF">VTAP4600_A0315</name>
</gene>
<comment type="subcellular location">
    <subcellularLocation>
        <location evidence="1">Cell envelope</location>
    </subcellularLocation>
</comment>
<dbReference type="Pfam" id="PF25917">
    <property type="entry name" value="BSH_RND"/>
    <property type="match status" value="1"/>
</dbReference>
<dbReference type="InterPro" id="IPR006143">
    <property type="entry name" value="RND_pump_MFP"/>
</dbReference>
<accession>A0A2N8Z8Q8</accession>
<dbReference type="PANTHER" id="PTHR32347">
    <property type="entry name" value="EFFLUX SYSTEM COMPONENT YKNX-RELATED"/>
    <property type="match status" value="1"/>
</dbReference>
<dbReference type="Gene3D" id="1.10.287.470">
    <property type="entry name" value="Helix hairpin bin"/>
    <property type="match status" value="1"/>
</dbReference>
<dbReference type="OrthoDB" id="9809068at2"/>
<feature type="domain" description="Multidrug resistance protein MdtA-like barrel-sandwich hybrid" evidence="4">
    <location>
        <begin position="59"/>
        <end position="207"/>
    </location>
</feature>
<evidence type="ECO:0000313" key="7">
    <source>
        <dbReference type="Proteomes" id="UP000235828"/>
    </source>
</evidence>
<evidence type="ECO:0000313" key="6">
    <source>
        <dbReference type="EMBL" id="SON48294.1"/>
    </source>
</evidence>
<protein>
    <submittedName>
        <fullName evidence="6">Membrane protein</fullName>
    </submittedName>
</protein>
<dbReference type="Pfam" id="PF25975">
    <property type="entry name" value="CzcB_C"/>
    <property type="match status" value="1"/>
</dbReference>
<comment type="similarity">
    <text evidence="2">Belongs to the membrane fusion protein (MFP) (TC 8.A.1) family.</text>
</comment>
<dbReference type="Gene3D" id="2.40.30.170">
    <property type="match status" value="1"/>
</dbReference>
<dbReference type="InterPro" id="IPR058649">
    <property type="entry name" value="CzcB_C"/>
</dbReference>
<feature type="domain" description="CzcB-like C-terminal circularly permuted SH3-like" evidence="5">
    <location>
        <begin position="333"/>
        <end position="366"/>
    </location>
</feature>
<keyword evidence="7" id="KW-1185">Reference proteome</keyword>
<dbReference type="SUPFAM" id="SSF111369">
    <property type="entry name" value="HlyD-like secretion proteins"/>
    <property type="match status" value="1"/>
</dbReference>
<dbReference type="Gene3D" id="2.40.420.20">
    <property type="match status" value="1"/>
</dbReference>
<sequence>MSKRLVALALTTVSFAAGGYFYLNSSTPDGVALPLIVAQDGVIAKQAIAVGKVVPAHSISIKSQLNGIVGEVYHHVGESVTLGTPLIKIKPNPTPTALTNAMTEVLRSEASLDSALQKLANLKSLVEQKVIPDNYGDYVQAKSDVKSAKADLQQKKQNLDLIRSGEAAIGDAKLSSTILAPIDGTILNLKVEVGEPIISTESNQAATEMMSMADMGNIIFKGSVSEHDAAQLKVGMSASITLAPYPDETIIGTLSKVAVQSEKLNTPGSTSSFDNGFEVEVSNIQFPKEITLRSGFSATAKITLQQSNGGTTIPERSIRFEASQPLVLIPDDSEQGYHSRQVELGLSDGVNVEVLSGLESGEEIVDNSMMQGGGLNA</sequence>
<evidence type="ECO:0000256" key="3">
    <source>
        <dbReference type="ARBA" id="ARBA00023054"/>
    </source>
</evidence>
<evidence type="ECO:0000259" key="4">
    <source>
        <dbReference type="Pfam" id="PF25917"/>
    </source>
</evidence>
<proteinExistence type="inferred from homology"/>